<proteinExistence type="predicted"/>
<dbReference type="Proteomes" id="UP001057402">
    <property type="component" value="Chromosome 10"/>
</dbReference>
<keyword evidence="2" id="KW-1185">Reference proteome</keyword>
<evidence type="ECO:0000313" key="2">
    <source>
        <dbReference type="Proteomes" id="UP001057402"/>
    </source>
</evidence>
<protein>
    <submittedName>
        <fullName evidence="1">Uncharacterized protein</fullName>
    </submittedName>
</protein>
<sequence>MELENRDRNAGRFATRIKSSVMETGYGIVRLGKSLRMLGEEDPRRIIHSFKFGLALTLVSLLYYVRPLWDEFGVSGMWAIITVIVDFDFSVGGTLSRFTYRGCATFAGAALGAVTLRLTCIFHEVAQAIIIGALVFLLAAAAAFLRFVPVIKERYDYGVKIFILTVSVVLVYGYRYDDSLEWNRERFQTILIGWAICVMVSICLWPTWAGKDLQNMIAMHMEKLAIHLEEFGRRYFASEERPTSSNLTDDDKTSEHGYQCILVSKTTEEDLANFTKWEMFFGLFRSRYSWEHYLKIGDLARKCACQIEALGCHVNSNIQASTVFDQRIKELCIKISSELSMALNVFSQSIKSMTDPSPANVHVRNSSIAAKELESAVKEMLLDGSTDILTMVPSAATTVILAQVVNCVENISEAVHELAQVAAFKGIIVKSSLLQRFNSSRVVPVTNSEECIIAIPVVQENDFILTGA</sequence>
<gene>
    <name evidence="1" type="ORF">MLD38_033130</name>
</gene>
<comment type="caution">
    <text evidence="1">The sequence shown here is derived from an EMBL/GenBank/DDBJ whole genome shotgun (WGS) entry which is preliminary data.</text>
</comment>
<organism evidence="1 2">
    <name type="scientific">Melastoma candidum</name>
    <dbReference type="NCBI Taxonomy" id="119954"/>
    <lineage>
        <taxon>Eukaryota</taxon>
        <taxon>Viridiplantae</taxon>
        <taxon>Streptophyta</taxon>
        <taxon>Embryophyta</taxon>
        <taxon>Tracheophyta</taxon>
        <taxon>Spermatophyta</taxon>
        <taxon>Magnoliopsida</taxon>
        <taxon>eudicotyledons</taxon>
        <taxon>Gunneridae</taxon>
        <taxon>Pentapetalae</taxon>
        <taxon>rosids</taxon>
        <taxon>malvids</taxon>
        <taxon>Myrtales</taxon>
        <taxon>Melastomataceae</taxon>
        <taxon>Melastomatoideae</taxon>
        <taxon>Melastomateae</taxon>
        <taxon>Melastoma</taxon>
    </lineage>
</organism>
<reference evidence="2" key="1">
    <citation type="journal article" date="2023" name="Front. Plant Sci.">
        <title>Chromosomal-level genome assembly of Melastoma candidum provides insights into trichome evolution.</title>
        <authorList>
            <person name="Zhong Y."/>
            <person name="Wu W."/>
            <person name="Sun C."/>
            <person name="Zou P."/>
            <person name="Liu Y."/>
            <person name="Dai S."/>
            <person name="Zhou R."/>
        </authorList>
    </citation>
    <scope>NUCLEOTIDE SEQUENCE [LARGE SCALE GENOMIC DNA]</scope>
</reference>
<name>A0ACB9M5I6_9MYRT</name>
<dbReference type="EMBL" id="CM042889">
    <property type="protein sequence ID" value="KAI4319544.1"/>
    <property type="molecule type" value="Genomic_DNA"/>
</dbReference>
<evidence type="ECO:0000313" key="1">
    <source>
        <dbReference type="EMBL" id="KAI4319544.1"/>
    </source>
</evidence>
<accession>A0ACB9M5I6</accession>